<reference evidence="1" key="1">
    <citation type="journal article" date="2014" name="Genome Biol. Evol.">
        <title>Pangenome evidence for extensive interdomain horizontal transfer affecting lineage core and shell genes in uncultured planktonic thaumarchaeota and euryarchaeota.</title>
        <authorList>
            <person name="Deschamps P."/>
            <person name="Zivanovic Y."/>
            <person name="Moreira D."/>
            <person name="Rodriguez-Valera F."/>
            <person name="Lopez-Garcia P."/>
        </authorList>
    </citation>
    <scope>NUCLEOTIDE SEQUENCE</scope>
</reference>
<sequence length="111" mass="12451">MSPMQSFMNSSPISALDLIDQLQFKITNGDVKSMLANELDDTLVITIDTYDDGELFIGLDDQFIGPFNDGTYFVIVDNEEFNDYEQAGAELYIPFEFGTEKIEIAGSYILP</sequence>
<accession>A0A075I2X3</accession>
<name>A0A075I2X3_9ARCH</name>
<dbReference type="EMBL" id="KF901207">
    <property type="protein sequence ID" value="AIF22284.1"/>
    <property type="molecule type" value="Genomic_DNA"/>
</dbReference>
<organism evidence="1">
    <name type="scientific">uncultured marine thaumarchaeote SAT1000_09_A04</name>
    <dbReference type="NCBI Taxonomy" id="1456366"/>
    <lineage>
        <taxon>Archaea</taxon>
        <taxon>Nitrososphaerota</taxon>
        <taxon>environmental samples</taxon>
    </lineage>
</organism>
<proteinExistence type="predicted"/>
<evidence type="ECO:0000313" key="1">
    <source>
        <dbReference type="EMBL" id="AIF22284.1"/>
    </source>
</evidence>
<protein>
    <submittedName>
        <fullName evidence="1">Uncharacterized protein</fullName>
    </submittedName>
</protein>
<dbReference type="AlphaFoldDB" id="A0A075I2X3"/>